<gene>
    <name evidence="3" type="primary">impC</name>
    <name evidence="3" type="ORF">AMJAP_0664</name>
</gene>
<accession>A0A7R6P171</accession>
<dbReference type="InterPro" id="IPR044032">
    <property type="entry name" value="TssC1_C"/>
</dbReference>
<reference evidence="3 4" key="1">
    <citation type="journal article" date="2008" name="Int. J. Syst. Evol. Microbiol.">
        <title>Amphritea japonica sp. nov. and Amphritea balenae sp. nov., isolated from the sediment adjacent to sperm whale carcasses off Kagoshima, Japan.</title>
        <authorList>
            <person name="Miyazaki M."/>
            <person name="Nogi Y."/>
            <person name="Fujiwara Y."/>
            <person name="Kawato M."/>
            <person name="Nagahama T."/>
            <person name="Kubokawa K."/>
            <person name="Horikoshi K."/>
        </authorList>
    </citation>
    <scope>NUCLEOTIDE SEQUENCE [LARGE SCALE GENOMIC DNA]</scope>
    <source>
        <strain evidence="3 4">ATCC BAA-1530</strain>
    </source>
</reference>
<dbReference type="Pfam" id="PF05943">
    <property type="entry name" value="VipB"/>
    <property type="match status" value="1"/>
</dbReference>
<name>A0A7R6P171_9GAMM</name>
<evidence type="ECO:0000259" key="1">
    <source>
        <dbReference type="Pfam" id="PF05943"/>
    </source>
</evidence>
<feature type="domain" description="TssC1 C-terminal" evidence="2">
    <location>
        <begin position="380"/>
        <end position="491"/>
    </location>
</feature>
<evidence type="ECO:0000313" key="4">
    <source>
        <dbReference type="Proteomes" id="UP000595663"/>
    </source>
</evidence>
<dbReference type="InterPro" id="IPR044031">
    <property type="entry name" value="TssC1_N"/>
</dbReference>
<sequence length="494" mass="55884">MSEQEQIAVQGAVAVTEESSLLDQIMQQTNMKTGDEAYDVASKGVQAFIAEILKSGEKSDRIRKQLVDEMIASIDEKLSLQVDQILHEDNFQKMESAWRGLKFVVDRTDFRENNRIQLLNVSKEDLAMDFEDASDITESGLYKKIYTAEFGQHGGEPVSAMIANYEFDHSSPDISLMQSVASIATMSHAPFIAAAAPEFFGVDDIQKLPNLNDIASIFEGPQYAKWRSFRDSEDARSLGLTMPRFLLRLPYDERDNPVKAFKYNESISGDHQNYLWGNTSFSFASRLTESFAKYRWCPNIIGPQSGGAVEDLPLHQYEAMGQIETKIPTEVLVSDRREFELAEAGFIPLTFRKGSDNAAFFSANSTQKPKFFGVSKEGKQAEMNYKLSTQLPYMFIVNRLAHYIKVLQRENIGSWKERNDLEEELNVWIRQFVANQDGASADVRSKRPLREASIQVADVEGEPGFYKVSLHVRPHFKYMGADFTLSLVGKLDKT</sequence>
<dbReference type="PANTHER" id="PTHR35565:SF1">
    <property type="entry name" value="TYPE VI SECRETION SYSTEM CONTRACTILE SHEATH LARGE SUBUNIT"/>
    <property type="match status" value="1"/>
</dbReference>
<dbReference type="AlphaFoldDB" id="A0A7R6P171"/>
<evidence type="ECO:0000313" key="3">
    <source>
        <dbReference type="EMBL" id="BBB25263.1"/>
    </source>
</evidence>
<dbReference type="Pfam" id="PF18945">
    <property type="entry name" value="VipB_2"/>
    <property type="match status" value="1"/>
</dbReference>
<dbReference type="OrthoDB" id="9764000at2"/>
<dbReference type="Proteomes" id="UP000595663">
    <property type="component" value="Chromosome"/>
</dbReference>
<keyword evidence="4" id="KW-1185">Reference proteome</keyword>
<evidence type="ECO:0000259" key="2">
    <source>
        <dbReference type="Pfam" id="PF18945"/>
    </source>
</evidence>
<dbReference type="PANTHER" id="PTHR35565">
    <property type="entry name" value="CYTOPLASMIC PROTEIN-RELATED"/>
    <property type="match status" value="1"/>
</dbReference>
<feature type="domain" description="TssC1 N-terminal" evidence="1">
    <location>
        <begin position="68"/>
        <end position="367"/>
    </location>
</feature>
<dbReference type="RefSeq" id="WP_019622381.1">
    <property type="nucleotide sequence ID" value="NZ_AP014545.1"/>
</dbReference>
<organism evidence="3 4">
    <name type="scientific">Amphritea japonica ATCC BAA-1530</name>
    <dbReference type="NCBI Taxonomy" id="1278309"/>
    <lineage>
        <taxon>Bacteria</taxon>
        <taxon>Pseudomonadati</taxon>
        <taxon>Pseudomonadota</taxon>
        <taxon>Gammaproteobacteria</taxon>
        <taxon>Oceanospirillales</taxon>
        <taxon>Oceanospirillaceae</taxon>
        <taxon>Amphritea</taxon>
    </lineage>
</organism>
<dbReference type="NCBIfam" id="TIGR03355">
    <property type="entry name" value="VI_chp_2"/>
    <property type="match status" value="1"/>
</dbReference>
<dbReference type="InterPro" id="IPR010269">
    <property type="entry name" value="T6SS_TssC-like"/>
</dbReference>
<dbReference type="KEGG" id="ajp:AMJAP_0664"/>
<protein>
    <submittedName>
        <fullName evidence="3">Type VI secretion system protein ImpC</fullName>
    </submittedName>
</protein>
<dbReference type="EMBL" id="AP014545">
    <property type="protein sequence ID" value="BBB25263.1"/>
    <property type="molecule type" value="Genomic_DNA"/>
</dbReference>
<proteinExistence type="predicted"/>